<comment type="caution">
    <text evidence="1">The sequence shown here is derived from an EMBL/GenBank/DDBJ whole genome shotgun (WGS) entry which is preliminary data.</text>
</comment>
<gene>
    <name evidence="1" type="ORF">DNK06_20305</name>
</gene>
<evidence type="ECO:0000313" key="2">
    <source>
        <dbReference type="Proteomes" id="UP000292302"/>
    </source>
</evidence>
<dbReference type="InterPro" id="IPR018742">
    <property type="entry name" value="DUF2290"/>
</dbReference>
<evidence type="ECO:0000313" key="1">
    <source>
        <dbReference type="EMBL" id="TBU73786.1"/>
    </source>
</evidence>
<dbReference type="Pfam" id="PF10053">
    <property type="entry name" value="DUF2290"/>
    <property type="match status" value="1"/>
</dbReference>
<name>A0A4Q9QH78_9GAMM</name>
<keyword evidence="2" id="KW-1185">Reference proteome</keyword>
<dbReference type="AlphaFoldDB" id="A0A4Q9QH78"/>
<proteinExistence type="predicted"/>
<dbReference type="EMBL" id="QJUI01000020">
    <property type="protein sequence ID" value="TBU73786.1"/>
    <property type="molecule type" value="Genomic_DNA"/>
</dbReference>
<protein>
    <submittedName>
        <fullName evidence="1">DUF2290 domain-containing protein</fullName>
    </submittedName>
</protein>
<accession>A0A4Q9QH78</accession>
<organism evidence="1 2">
    <name type="scientific">Phytopseudomonas daroniae</name>
    <dbReference type="NCBI Taxonomy" id="2487519"/>
    <lineage>
        <taxon>Bacteria</taxon>
        <taxon>Pseudomonadati</taxon>
        <taxon>Pseudomonadota</taxon>
        <taxon>Gammaproteobacteria</taxon>
        <taxon>Pseudomonadales</taxon>
        <taxon>Pseudomonadaceae</taxon>
        <taxon>Phytopseudomonas</taxon>
    </lineage>
</organism>
<dbReference type="OrthoDB" id="7875863at2"/>
<sequence length="232" mass="27333">MMSAAFDRSVRRTVDFAYEAGIALQCGPISSLKASSDFKRAARQSSSYSQVYDVGAKNQDFNLMLKDHSFFQFTETTEREDIRLAYYPNPYSFIEYQNDRQTAESMLANGDITLQEFEQLISEGNMTFDIPIIRYDLSTNQYCAKYHPAAHFHIGFKAENRWPVNRVLSPFAFFLKIIFLYHSLTWKEKGEYEKESKIENYFEEEYIRELASCSQLDDDFFQETEARRLHFR</sequence>
<reference evidence="1 2" key="1">
    <citation type="submission" date="2018-06" db="EMBL/GenBank/DDBJ databases">
        <title>Three novel Pseudomonas species isolated from symptomatic oak.</title>
        <authorList>
            <person name="Bueno-Gonzalez V."/>
            <person name="Brady C."/>
        </authorList>
    </citation>
    <scope>NUCLEOTIDE SEQUENCE [LARGE SCALE GENOMIC DNA]</scope>
    <source>
        <strain evidence="1 2">P9A</strain>
    </source>
</reference>
<dbReference type="Proteomes" id="UP000292302">
    <property type="component" value="Unassembled WGS sequence"/>
</dbReference>